<proteinExistence type="predicted"/>
<dbReference type="EMBL" id="FLOC01000007">
    <property type="protein sequence ID" value="SBS29577.1"/>
    <property type="molecule type" value="Genomic_DNA"/>
</dbReference>
<name>A0A1A8TCZ8_9GAMM</name>
<dbReference type="Proteomes" id="UP000092627">
    <property type="component" value="Unassembled WGS sequence"/>
</dbReference>
<gene>
    <name evidence="2" type="ORF">MAQ5080_01428</name>
</gene>
<dbReference type="Pfam" id="PF00583">
    <property type="entry name" value="Acetyltransf_1"/>
    <property type="match status" value="1"/>
</dbReference>
<dbReference type="RefSeq" id="WP_067208043.1">
    <property type="nucleotide sequence ID" value="NZ_FLOC01000007.1"/>
</dbReference>
<dbReference type="InterPro" id="IPR000182">
    <property type="entry name" value="GNAT_dom"/>
</dbReference>
<sequence length="327" mass="37695">MDIRSNKELFLENLELDNDQKRAVELAIDCIIENESREEDLPIVLISTTSYLLEPALDAVQAFFEQIYPKADANLFVQRRLTIWSSSYEDACVELIKQLRVDSGLLYYAESYSSISMLPSDIFHVVTLERGDVTRGKNQRGQAPEPSYITYKKHTIEDELFTNFHHSSSNEITTEDKFYLEADSKILRPIPAPMGAEFDKEITINSPTWQKHACVALRRYQAKECRDGMQWNVADEGWQNVIVYPVIDVVQSLDRSTVRECLIGLITVNTGNPDHPYLSTAWIHPFYRRQGRMTKLWKQLTDKYGTLDVEGPNSDMQSFLNKVNNRP</sequence>
<feature type="domain" description="N-acetyltransferase" evidence="1">
    <location>
        <begin position="260"/>
        <end position="304"/>
    </location>
</feature>
<dbReference type="AlphaFoldDB" id="A0A1A8TCZ8"/>
<reference evidence="2 3" key="1">
    <citation type="submission" date="2016-06" db="EMBL/GenBank/DDBJ databases">
        <authorList>
            <person name="Kjaerup R.B."/>
            <person name="Dalgaard T.S."/>
            <person name="Juul-Madsen H.R."/>
        </authorList>
    </citation>
    <scope>NUCLEOTIDE SEQUENCE [LARGE SCALE GENOMIC DNA]</scope>
    <source>
        <strain evidence="2 3">CECT 5080</strain>
    </source>
</reference>
<protein>
    <recommendedName>
        <fullName evidence="1">N-acetyltransferase domain-containing protein</fullName>
    </recommendedName>
</protein>
<dbReference type="OrthoDB" id="4247303at2"/>
<accession>A0A1A8TCZ8</accession>
<evidence type="ECO:0000313" key="2">
    <source>
        <dbReference type="EMBL" id="SBS29577.1"/>
    </source>
</evidence>
<keyword evidence="3" id="KW-1185">Reference proteome</keyword>
<dbReference type="GO" id="GO:0016747">
    <property type="term" value="F:acyltransferase activity, transferring groups other than amino-acyl groups"/>
    <property type="evidence" value="ECO:0007669"/>
    <property type="project" value="InterPro"/>
</dbReference>
<evidence type="ECO:0000259" key="1">
    <source>
        <dbReference type="Pfam" id="PF00583"/>
    </source>
</evidence>
<organism evidence="2 3">
    <name type="scientific">Marinomonas aquimarina</name>
    <dbReference type="NCBI Taxonomy" id="295068"/>
    <lineage>
        <taxon>Bacteria</taxon>
        <taxon>Pseudomonadati</taxon>
        <taxon>Pseudomonadota</taxon>
        <taxon>Gammaproteobacteria</taxon>
        <taxon>Oceanospirillales</taxon>
        <taxon>Oceanospirillaceae</taxon>
        <taxon>Marinomonas</taxon>
    </lineage>
</organism>
<evidence type="ECO:0000313" key="3">
    <source>
        <dbReference type="Proteomes" id="UP000092627"/>
    </source>
</evidence>